<dbReference type="Gene3D" id="3.40.1180.10">
    <property type="entry name" value="Decaprenyl diphosphate synthase-like"/>
    <property type="match status" value="1"/>
</dbReference>
<dbReference type="InterPro" id="IPR036424">
    <property type="entry name" value="UPP_synth-like_sf"/>
</dbReference>
<name>K2G628_9BACT</name>
<dbReference type="GO" id="GO:0045547">
    <property type="term" value="F:ditrans,polycis-polyprenyl diphosphate synthase [(2E,6E)-farnesyl diphosphate specific] activity"/>
    <property type="evidence" value="ECO:0007669"/>
    <property type="project" value="TreeGrafter"/>
</dbReference>
<dbReference type="PANTHER" id="PTHR10291">
    <property type="entry name" value="DEHYDRODOLICHYL DIPHOSPHATE SYNTHASE FAMILY MEMBER"/>
    <property type="match status" value="1"/>
</dbReference>
<dbReference type="SUPFAM" id="SSF64005">
    <property type="entry name" value="Undecaprenyl diphosphate synthase"/>
    <property type="match status" value="1"/>
</dbReference>
<dbReference type="CDD" id="cd00475">
    <property type="entry name" value="Cis_IPPS"/>
    <property type="match status" value="1"/>
</dbReference>
<evidence type="ECO:0000256" key="1">
    <source>
        <dbReference type="ARBA" id="ARBA00022679"/>
    </source>
</evidence>
<dbReference type="NCBIfam" id="TIGR00055">
    <property type="entry name" value="uppS"/>
    <property type="match status" value="1"/>
</dbReference>
<accession>K2G628</accession>
<dbReference type="GO" id="GO:0016094">
    <property type="term" value="P:polyprenol biosynthetic process"/>
    <property type="evidence" value="ECO:0007669"/>
    <property type="project" value="TreeGrafter"/>
</dbReference>
<protein>
    <recommendedName>
        <fullName evidence="3">Isoprenyl transferase</fullName>
    </recommendedName>
</protein>
<dbReference type="PANTHER" id="PTHR10291:SF0">
    <property type="entry name" value="DEHYDRODOLICHYL DIPHOSPHATE SYNTHASE 2"/>
    <property type="match status" value="1"/>
</dbReference>
<organism evidence="2">
    <name type="scientific">uncultured bacterium</name>
    <name type="common">gcode 4</name>
    <dbReference type="NCBI Taxonomy" id="1234023"/>
    <lineage>
        <taxon>Bacteria</taxon>
        <taxon>environmental samples</taxon>
    </lineage>
</organism>
<dbReference type="Pfam" id="PF01255">
    <property type="entry name" value="Prenyltransf"/>
    <property type="match status" value="1"/>
</dbReference>
<sequence length="234" mass="29086">MHIWFVMDGNRRWATSHKMIKLLGHSKWSDNVENVLKMCLDEWIEYVSMWVIAKKNLEERSQEELEHLFSLIRRRIPEMLPKFLKNGVRFETIWNKDLLPDDINRILEDAEKKTANESKIVFILAVWYGWQDEIVRWVKNYIKDNLEAIMNWWFEEIVNKLNEKKFWEYLDTWKYPPPDLIVRTWWDVRTSWYFLFQSEYSEYYFTSTLWPDFDKIEFQKALLKYNRSNRNFWK</sequence>
<evidence type="ECO:0008006" key="3">
    <source>
        <dbReference type="Google" id="ProtNLM"/>
    </source>
</evidence>
<dbReference type="EMBL" id="AMFJ01000111">
    <property type="protein sequence ID" value="EKE29722.1"/>
    <property type="molecule type" value="Genomic_DNA"/>
</dbReference>
<dbReference type="AlphaFoldDB" id="K2G628"/>
<gene>
    <name evidence="2" type="ORF">ACD_2C00111G0003</name>
</gene>
<evidence type="ECO:0000313" key="2">
    <source>
        <dbReference type="EMBL" id="EKE29722.1"/>
    </source>
</evidence>
<proteinExistence type="predicted"/>
<comment type="caution">
    <text evidence="2">The sequence shown here is derived from an EMBL/GenBank/DDBJ whole genome shotgun (WGS) entry which is preliminary data.</text>
</comment>
<reference evidence="2" key="1">
    <citation type="journal article" date="2012" name="Science">
        <title>Fermentation, hydrogen, and sulfur metabolism in multiple uncultivated bacterial phyla.</title>
        <authorList>
            <person name="Wrighton K.C."/>
            <person name="Thomas B.C."/>
            <person name="Sharon I."/>
            <person name="Miller C.S."/>
            <person name="Castelle C.J."/>
            <person name="VerBerkmoes N.C."/>
            <person name="Wilkins M.J."/>
            <person name="Hettich R.L."/>
            <person name="Lipton M.S."/>
            <person name="Williams K.H."/>
            <person name="Long P.E."/>
            <person name="Banfield J.F."/>
        </authorList>
    </citation>
    <scope>NUCLEOTIDE SEQUENCE [LARGE SCALE GENOMIC DNA]</scope>
</reference>
<keyword evidence="1" id="KW-0808">Transferase</keyword>
<dbReference type="InterPro" id="IPR001441">
    <property type="entry name" value="UPP_synth-like"/>
</dbReference>